<name>A0A5C7FK21_9BACT</name>
<organism evidence="1 2">
    <name type="scientific">Neolewinella aurantiaca</name>
    <dbReference type="NCBI Taxonomy" id="2602767"/>
    <lineage>
        <taxon>Bacteria</taxon>
        <taxon>Pseudomonadati</taxon>
        <taxon>Bacteroidota</taxon>
        <taxon>Saprospiria</taxon>
        <taxon>Saprospirales</taxon>
        <taxon>Lewinellaceae</taxon>
        <taxon>Neolewinella</taxon>
    </lineage>
</organism>
<dbReference type="EMBL" id="VOXD01000033">
    <property type="protein sequence ID" value="TXF87687.1"/>
    <property type="molecule type" value="Genomic_DNA"/>
</dbReference>
<sequence length="77" mass="8482">MNTDFNDNQYFAGERTSGAMAHAAPQISSGISTKRTIPYGMDEAEYESYVIGCQDTLEACNDYLAFYTQHANAPFAV</sequence>
<dbReference type="Proteomes" id="UP000321907">
    <property type="component" value="Unassembled WGS sequence"/>
</dbReference>
<evidence type="ECO:0000313" key="2">
    <source>
        <dbReference type="Proteomes" id="UP000321907"/>
    </source>
</evidence>
<keyword evidence="2" id="KW-1185">Reference proteome</keyword>
<comment type="caution">
    <text evidence="1">The sequence shown here is derived from an EMBL/GenBank/DDBJ whole genome shotgun (WGS) entry which is preliminary data.</text>
</comment>
<evidence type="ECO:0000313" key="1">
    <source>
        <dbReference type="EMBL" id="TXF87687.1"/>
    </source>
</evidence>
<dbReference type="RefSeq" id="WP_187271119.1">
    <property type="nucleotide sequence ID" value="NZ_VOXD01000033.1"/>
</dbReference>
<dbReference type="AlphaFoldDB" id="A0A5C7FK21"/>
<accession>A0A5C7FK21</accession>
<protein>
    <submittedName>
        <fullName evidence="1">Uncharacterized protein</fullName>
    </submittedName>
</protein>
<proteinExistence type="predicted"/>
<gene>
    <name evidence="1" type="ORF">FUA23_17915</name>
</gene>
<reference evidence="1 2" key="1">
    <citation type="submission" date="2019-08" db="EMBL/GenBank/DDBJ databases">
        <title>Lewinella sp. strain SSH13 Genome sequencing and assembly.</title>
        <authorList>
            <person name="Kim I."/>
        </authorList>
    </citation>
    <scope>NUCLEOTIDE SEQUENCE [LARGE SCALE GENOMIC DNA]</scope>
    <source>
        <strain evidence="1 2">SSH13</strain>
    </source>
</reference>